<reference evidence="1 2" key="1">
    <citation type="submission" date="2017-09" db="EMBL/GenBank/DDBJ databases">
        <authorList>
            <person name="Ehlers B."/>
            <person name="Leendertz F.H."/>
        </authorList>
    </citation>
    <scope>NUCLEOTIDE SEQUENCE [LARGE SCALE GENOMIC DNA]</scope>
    <source>
        <strain evidence="1 2">CGMCC 1.10978</strain>
    </source>
</reference>
<organism evidence="1 2">
    <name type="scientific">Pseudoxanthomonas wuyuanensis</name>
    <dbReference type="NCBI Taxonomy" id="1073196"/>
    <lineage>
        <taxon>Bacteria</taxon>
        <taxon>Pseudomonadati</taxon>
        <taxon>Pseudomonadota</taxon>
        <taxon>Gammaproteobacteria</taxon>
        <taxon>Lysobacterales</taxon>
        <taxon>Lysobacteraceae</taxon>
        <taxon>Pseudoxanthomonas</taxon>
    </lineage>
</organism>
<evidence type="ECO:0000313" key="1">
    <source>
        <dbReference type="EMBL" id="SOD53031.1"/>
    </source>
</evidence>
<sequence>MSESLSMYQASVPVLQRALRNLREILRKGQTHAQSQGYDPAVLLQSRLYPDMLPLLRQVQIATDTAKFAPARLAGVESMRFDDTETGFDELYARLDRTIEYLGSFSAEQIDGSETREVLLPTRSRGDLRFDGRGYLFGFVLPNLYFHVSTAYAILRSNGVPLGKSDYLGGN</sequence>
<dbReference type="Gene3D" id="1.20.120.450">
    <property type="entry name" value="dinb family like domain"/>
    <property type="match status" value="1"/>
</dbReference>
<evidence type="ECO:0000313" key="2">
    <source>
        <dbReference type="Proteomes" id="UP000219374"/>
    </source>
</evidence>
<dbReference type="Pfam" id="PF09351">
    <property type="entry name" value="DUF1993"/>
    <property type="match status" value="1"/>
</dbReference>
<keyword evidence="2" id="KW-1185">Reference proteome</keyword>
<dbReference type="RefSeq" id="WP_238394488.1">
    <property type="nucleotide sequence ID" value="NZ_OCND01000002.1"/>
</dbReference>
<dbReference type="InterPro" id="IPR018531">
    <property type="entry name" value="DUF1993"/>
</dbReference>
<evidence type="ECO:0008006" key="3">
    <source>
        <dbReference type="Google" id="ProtNLM"/>
    </source>
</evidence>
<dbReference type="Proteomes" id="UP000219374">
    <property type="component" value="Unassembled WGS sequence"/>
</dbReference>
<dbReference type="InterPro" id="IPR034660">
    <property type="entry name" value="DinB/YfiT-like"/>
</dbReference>
<dbReference type="PANTHER" id="PTHR36922:SF1">
    <property type="entry name" value="DUF1993 DOMAIN-CONTAINING PROTEIN"/>
    <property type="match status" value="1"/>
</dbReference>
<accession>A0A286D2Z3</accession>
<dbReference type="AlphaFoldDB" id="A0A286D2Z3"/>
<gene>
    <name evidence="1" type="ORF">SAMN06296416_102203</name>
</gene>
<dbReference type="EMBL" id="OCND01000002">
    <property type="protein sequence ID" value="SOD53031.1"/>
    <property type="molecule type" value="Genomic_DNA"/>
</dbReference>
<proteinExistence type="predicted"/>
<name>A0A286D2Z3_9GAMM</name>
<dbReference type="PANTHER" id="PTHR36922">
    <property type="entry name" value="BLL2446 PROTEIN"/>
    <property type="match status" value="1"/>
</dbReference>
<protein>
    <recommendedName>
        <fullName evidence="3">DUF1993 domain-containing protein</fullName>
    </recommendedName>
</protein>
<dbReference type="SUPFAM" id="SSF109854">
    <property type="entry name" value="DinB/YfiT-like putative metalloenzymes"/>
    <property type="match status" value="1"/>
</dbReference>